<dbReference type="RefSeq" id="XP_001347211.1">
    <property type="nucleotide sequence ID" value="XM_001347175.1"/>
</dbReference>
<feature type="region of interest" description="Disordered" evidence="2">
    <location>
        <begin position="57"/>
        <end position="105"/>
    </location>
</feature>
<dbReference type="Pfam" id="PF02493">
    <property type="entry name" value="MORN"/>
    <property type="match status" value="8"/>
</dbReference>
<dbReference type="GeneID" id="5008849"/>
<proteinExistence type="predicted"/>
<feature type="compositionally biased region" description="Basic and acidic residues" evidence="2">
    <location>
        <begin position="76"/>
        <end position="98"/>
    </location>
</feature>
<reference evidence="4" key="3">
    <citation type="submission" date="2006-03" db="EMBL/GenBank/DDBJ databases">
        <authorList>
            <consortium name="Genoscope"/>
        </authorList>
    </citation>
    <scope>NUCLEOTIDE SEQUENCE</scope>
    <source>
        <strain evidence="4">Stock d4-2</strain>
    </source>
</reference>
<dbReference type="SUPFAM" id="SSF82185">
    <property type="entry name" value="Histone H3 K4-specific methyltransferase SET7/9 N-terminal domain"/>
    <property type="match status" value="1"/>
</dbReference>
<dbReference type="eggNOG" id="KOG0229">
    <property type="taxonomic scope" value="Eukaryota"/>
</dbReference>
<reference evidence="3" key="4">
    <citation type="submission" date="2006-11" db="EMBL/GenBank/DDBJ databases">
        <title>Paramecium megabase sequencing project.</title>
        <authorList>
            <person name="Nowak J.K."/>
            <person name="Migdalski A."/>
            <person name="Gromadka R."/>
            <person name="Zagulski M."/>
        </authorList>
    </citation>
    <scope>NUCLEOTIDE SEQUENCE</scope>
    <source>
        <strain evidence="3">Stock d4-2</strain>
    </source>
</reference>
<dbReference type="HOGENOM" id="CLU_032017_1_2_1"/>
<accession>Q6BFI6</accession>
<evidence type="ECO:0000256" key="1">
    <source>
        <dbReference type="ARBA" id="ARBA00022737"/>
    </source>
</evidence>
<dbReference type="PANTHER" id="PTHR43215:SF14">
    <property type="entry name" value="RADIAL SPOKE HEAD 1 HOMOLOG"/>
    <property type="match status" value="1"/>
</dbReference>
<dbReference type="EMBL" id="CR548612">
    <property type="protein sequence ID" value="CAH03584.1"/>
    <property type="molecule type" value="Genomic_DNA"/>
</dbReference>
<organism evidence="3 5">
    <name type="scientific">Paramecium tetraurelia</name>
    <dbReference type="NCBI Taxonomy" id="5888"/>
    <lineage>
        <taxon>Eukaryota</taxon>
        <taxon>Sar</taxon>
        <taxon>Alveolata</taxon>
        <taxon>Ciliophora</taxon>
        <taxon>Intramacronucleata</taxon>
        <taxon>Oligohymenophorea</taxon>
        <taxon>Peniculida</taxon>
        <taxon>Parameciidae</taxon>
        <taxon>Paramecium</taxon>
    </lineage>
</organism>
<name>Q6BFI6_PARTE</name>
<dbReference type="OrthoDB" id="392831at2759"/>
<dbReference type="OMA" id="TCCTNDQ"/>
<dbReference type="SMART" id="SM00698">
    <property type="entry name" value="MORN"/>
    <property type="match status" value="8"/>
</dbReference>
<dbReference type="InParanoid" id="Q6BFI6"/>
<dbReference type="GeneID" id="79574076"/>
<gene>
    <name evidence="4" type="ORF">GSPATT00000102001</name>
    <name evidence="3" type="ORF">PTMB.387c</name>
</gene>
<dbReference type="Gene3D" id="2.20.110.10">
    <property type="entry name" value="Histone H3 K4-specific methyltransferase SET7/9 N-terminal domain"/>
    <property type="match status" value="5"/>
</dbReference>
<dbReference type="KEGG" id="ptm:PTMB.387c"/>
<reference evidence="3 5" key="1">
    <citation type="journal article" date="2004" name="Curr. Biol.">
        <title>High coding density on the largest Paramecium tetraurelia somatic chromosome.</title>
        <authorList>
            <person name="Zagulski M."/>
            <person name="Nowak J.K."/>
            <person name="Le Mouel A."/>
            <person name="Nowacki M."/>
            <person name="Migdalski A."/>
            <person name="Gromadka R."/>
            <person name="Noel B."/>
            <person name="Blanc I."/>
            <person name="Dessen P."/>
            <person name="Wincker P."/>
            <person name="Keller A.M."/>
            <person name="Cohen J."/>
            <person name="Meyer E."/>
            <person name="Sperling L."/>
        </authorList>
    </citation>
    <scope>NUCLEOTIDE SEQUENCE [LARGE SCALE GENOMIC DNA]</scope>
    <source>
        <strain evidence="3 5">Stock d4-2</strain>
    </source>
</reference>
<dbReference type="PANTHER" id="PTHR43215">
    <property type="entry name" value="RADIAL SPOKE HEAD 1 HOMOLOG"/>
    <property type="match status" value="1"/>
</dbReference>
<keyword evidence="1" id="KW-0677">Repeat</keyword>
<dbReference type="RefSeq" id="XP_001423065.1">
    <property type="nucleotide sequence ID" value="XM_001423028.1"/>
</dbReference>
<evidence type="ECO:0000313" key="4">
    <source>
        <dbReference type="EMBL" id="CAK55667.1"/>
    </source>
</evidence>
<evidence type="ECO:0000313" key="5">
    <source>
        <dbReference type="Proteomes" id="UP000000600"/>
    </source>
</evidence>
<dbReference type="AlphaFoldDB" id="Q6BFI6"/>
<reference evidence="4 5" key="2">
    <citation type="journal article" date="2006" name="Nature">
        <title>Global trends of whole-genome duplications revealed by the ciliate Paramecium tetraurelia.</title>
        <authorList>
            <consortium name="Genoscope"/>
            <person name="Aury J.-M."/>
            <person name="Jaillon O."/>
            <person name="Duret L."/>
            <person name="Noel B."/>
            <person name="Jubin C."/>
            <person name="Porcel B.M."/>
            <person name="Segurens B."/>
            <person name="Daubin V."/>
            <person name="Anthouard V."/>
            <person name="Aiach N."/>
            <person name="Arnaiz O."/>
            <person name="Billaut A."/>
            <person name="Beisson J."/>
            <person name="Blanc I."/>
            <person name="Bouhouche K."/>
            <person name="Camara F."/>
            <person name="Duharcourt S."/>
            <person name="Guigo R."/>
            <person name="Gogendeau D."/>
            <person name="Katinka M."/>
            <person name="Keller A.-M."/>
            <person name="Kissmehl R."/>
            <person name="Klotz C."/>
            <person name="Koll F."/>
            <person name="Le Moue A."/>
            <person name="Lepere C."/>
            <person name="Malinsky S."/>
            <person name="Nowacki M."/>
            <person name="Nowak J.K."/>
            <person name="Plattner H."/>
            <person name="Poulain J."/>
            <person name="Ruiz F."/>
            <person name="Serrano V."/>
            <person name="Zagulski M."/>
            <person name="Dessen P."/>
            <person name="Betermier M."/>
            <person name="Weissenbach J."/>
            <person name="Scarpelli C."/>
            <person name="Schachter V."/>
            <person name="Sperling L."/>
            <person name="Meyer E."/>
            <person name="Cohen J."/>
            <person name="Wincker P."/>
        </authorList>
    </citation>
    <scope>NUCLEOTIDE SEQUENCE [LARGE SCALE GENOMIC DNA]</scope>
    <source>
        <strain evidence="4 5">Stock d4-2</strain>
    </source>
</reference>
<dbReference type="STRING" id="5888.Q6BFI6"/>
<sequence>MCNQARRYHWYSIQARVITVIPINDITVVLIAIYHNLIIQLQMGATCSNTCCTNDQEISSKGGNDKQEVVLSKNKSLKESQRNNKETERFNADNDQGKSDASISSMKKENQLIQSTVGKMQRVQLEGMGLVNLEISFSDGTTYKGEWMNGLKDGQGVLKWPSGSIYSGAFLEGKLNGKGKLILDDEDYYEGEWKDDKCNGYGVYLCKNGARYEGNWKNDKQHGKGKEVWQDGNSYEGFYNDGKKHGQGILKFSNGTIYEGDFSNNELEGQGTMTWTDKRVYKGQWKKSKMNGYGVLTFPDGRIFKGHFQDDKKNGFGEFTWNDGKKMISSWTNGKLIYKLGKQNGIGICTNGDRKIGYWEDGKRTKWLDEQEKKLHSESIQQLELVKFL</sequence>
<keyword evidence="5" id="KW-1185">Reference proteome</keyword>
<dbReference type="KEGG" id="ptm:GSPATT00000102001"/>
<dbReference type="InterPro" id="IPR003409">
    <property type="entry name" value="MORN"/>
</dbReference>
<dbReference type="Proteomes" id="UP000000600">
    <property type="component" value="Unassembled WGS sequence"/>
</dbReference>
<evidence type="ECO:0000313" key="3">
    <source>
        <dbReference type="EMBL" id="CAH03584.1"/>
    </source>
</evidence>
<evidence type="ECO:0000256" key="2">
    <source>
        <dbReference type="SAM" id="MobiDB-lite"/>
    </source>
</evidence>
<dbReference type="EMBL" id="CT867985">
    <property type="protein sequence ID" value="CAK55667.1"/>
    <property type="molecule type" value="Genomic_DNA"/>
</dbReference>
<protein>
    <submittedName>
        <fullName evidence="4">Chromosome undetermined scaffold_1, whole genome shotgun sequence</fullName>
    </submittedName>
    <submittedName>
        <fullName evidence="3">MORN repeat protein, putative</fullName>
    </submittedName>
</protein>